<evidence type="ECO:0000256" key="1">
    <source>
        <dbReference type="ARBA" id="ARBA00023015"/>
    </source>
</evidence>
<evidence type="ECO:0000256" key="3">
    <source>
        <dbReference type="ARBA" id="ARBA00023163"/>
    </source>
</evidence>
<dbReference type="PROSITE" id="PS50977">
    <property type="entry name" value="HTH_TETR_2"/>
    <property type="match status" value="1"/>
</dbReference>
<dbReference type="AlphaFoldDB" id="A0A934QJQ0"/>
<dbReference type="Gene3D" id="1.10.357.10">
    <property type="entry name" value="Tetracycline Repressor, domain 2"/>
    <property type="match status" value="1"/>
</dbReference>
<keyword evidence="3" id="KW-0804">Transcription</keyword>
<comment type="caution">
    <text evidence="6">The sequence shown here is derived from an EMBL/GenBank/DDBJ whole genome shotgun (WGS) entry which is preliminary data.</text>
</comment>
<feature type="domain" description="HTH tetR-type" evidence="5">
    <location>
        <begin position="19"/>
        <end position="79"/>
    </location>
</feature>
<accession>A0A934QJQ0</accession>
<dbReference type="SUPFAM" id="SSF46689">
    <property type="entry name" value="Homeodomain-like"/>
    <property type="match status" value="1"/>
</dbReference>
<evidence type="ECO:0000259" key="5">
    <source>
        <dbReference type="PROSITE" id="PS50977"/>
    </source>
</evidence>
<evidence type="ECO:0000256" key="2">
    <source>
        <dbReference type="ARBA" id="ARBA00023125"/>
    </source>
</evidence>
<sequence>MTPLAPSDRHVASPGRPRSFDKEAALAAALDVFWRQGYEATSLDDLTQAMGLSRSSFYCCFGAKHACLLAALRAYTDRSVTDLTTVARSAETPRAAVQAMIRSMVDTQDGCRGCLLVNCITELAGNDPEVQAVVQQHLTRIEGLIAQNLAPALPGEAHETVADRARAVVAITIGAITLRKAGVPGDQIARALDQAEGLLPAG</sequence>
<evidence type="ECO:0000256" key="4">
    <source>
        <dbReference type="PROSITE-ProRule" id="PRU00335"/>
    </source>
</evidence>
<evidence type="ECO:0000313" key="6">
    <source>
        <dbReference type="EMBL" id="MBK1698146.1"/>
    </source>
</evidence>
<feature type="DNA-binding region" description="H-T-H motif" evidence="4">
    <location>
        <begin position="42"/>
        <end position="61"/>
    </location>
</feature>
<dbReference type="RefSeq" id="WP_037256117.1">
    <property type="nucleotide sequence ID" value="NZ_NRRE01000026.1"/>
</dbReference>
<dbReference type="GO" id="GO:0003677">
    <property type="term" value="F:DNA binding"/>
    <property type="evidence" value="ECO:0007669"/>
    <property type="project" value="UniProtKB-UniRule"/>
</dbReference>
<dbReference type="SUPFAM" id="SSF48498">
    <property type="entry name" value="Tetracyclin repressor-like, C-terminal domain"/>
    <property type="match status" value="1"/>
</dbReference>
<keyword evidence="2 4" id="KW-0238">DNA-binding</keyword>
<reference evidence="6" key="2">
    <citation type="journal article" date="2020" name="Microorganisms">
        <title>Osmotic Adaptation and Compatible Solute Biosynthesis of Phototrophic Bacteria as Revealed from Genome Analyses.</title>
        <authorList>
            <person name="Imhoff J.F."/>
            <person name="Rahn T."/>
            <person name="Kunzel S."/>
            <person name="Keller A."/>
            <person name="Neulinger S.C."/>
        </authorList>
    </citation>
    <scope>NUCLEOTIDE SEQUENCE</scope>
    <source>
        <strain evidence="6">DSM 9154</strain>
    </source>
</reference>
<dbReference type="PANTHER" id="PTHR47506:SF10">
    <property type="entry name" value="TRANSCRIPTIONAL REGULATORY PROTEIN"/>
    <property type="match status" value="1"/>
</dbReference>
<proteinExistence type="predicted"/>
<keyword evidence="1" id="KW-0805">Transcription regulation</keyword>
<dbReference type="PANTHER" id="PTHR47506">
    <property type="entry name" value="TRANSCRIPTIONAL REGULATORY PROTEIN"/>
    <property type="match status" value="1"/>
</dbReference>
<name>A0A934QJQ0_9PROT</name>
<dbReference type="Proteomes" id="UP000778970">
    <property type="component" value="Unassembled WGS sequence"/>
</dbReference>
<dbReference type="Gene3D" id="1.10.10.60">
    <property type="entry name" value="Homeodomain-like"/>
    <property type="match status" value="1"/>
</dbReference>
<dbReference type="EMBL" id="NRRE01000026">
    <property type="protein sequence ID" value="MBK1698146.1"/>
    <property type="molecule type" value="Genomic_DNA"/>
</dbReference>
<gene>
    <name evidence="6" type="ORF">CKO21_12940</name>
</gene>
<dbReference type="InterPro" id="IPR009057">
    <property type="entry name" value="Homeodomain-like_sf"/>
</dbReference>
<organism evidence="6 7">
    <name type="scientific">Rhodovibrio salinarum</name>
    <dbReference type="NCBI Taxonomy" id="1087"/>
    <lineage>
        <taxon>Bacteria</taxon>
        <taxon>Pseudomonadati</taxon>
        <taxon>Pseudomonadota</taxon>
        <taxon>Alphaproteobacteria</taxon>
        <taxon>Rhodospirillales</taxon>
        <taxon>Rhodovibrionaceae</taxon>
        <taxon>Rhodovibrio</taxon>
    </lineage>
</organism>
<protein>
    <submittedName>
        <fullName evidence="6">TetR/AcrR family transcriptional regulator</fullName>
    </submittedName>
</protein>
<dbReference type="Pfam" id="PF00440">
    <property type="entry name" value="TetR_N"/>
    <property type="match status" value="1"/>
</dbReference>
<keyword evidence="7" id="KW-1185">Reference proteome</keyword>
<dbReference type="InterPro" id="IPR036271">
    <property type="entry name" value="Tet_transcr_reg_TetR-rel_C_sf"/>
</dbReference>
<evidence type="ECO:0000313" key="7">
    <source>
        <dbReference type="Proteomes" id="UP000778970"/>
    </source>
</evidence>
<reference evidence="6" key="1">
    <citation type="submission" date="2017-08" db="EMBL/GenBank/DDBJ databases">
        <authorList>
            <person name="Imhoff J.F."/>
            <person name="Rahn T."/>
            <person name="Kuenzel S."/>
            <person name="Neulinger S.C."/>
        </authorList>
    </citation>
    <scope>NUCLEOTIDE SEQUENCE</scope>
    <source>
        <strain evidence="6">DSM 9154</strain>
    </source>
</reference>
<dbReference type="InterPro" id="IPR001647">
    <property type="entry name" value="HTH_TetR"/>
</dbReference>